<dbReference type="Proteomes" id="UP000750711">
    <property type="component" value="Unassembled WGS sequence"/>
</dbReference>
<evidence type="ECO:0000313" key="3">
    <source>
        <dbReference type="Proteomes" id="UP000750711"/>
    </source>
</evidence>
<evidence type="ECO:0000313" key="2">
    <source>
        <dbReference type="EMBL" id="KAH0538576.1"/>
    </source>
</evidence>
<sequence>MAIIITPPAPAAAADYGVEDSSSEGEEEDGQHGLGGRSSGAEIVTPGETITEDPQWMR</sequence>
<keyword evidence="3" id="KW-1185">Reference proteome</keyword>
<organism evidence="2 3">
    <name type="scientific">Trichoglossum hirsutum</name>
    <dbReference type="NCBI Taxonomy" id="265104"/>
    <lineage>
        <taxon>Eukaryota</taxon>
        <taxon>Fungi</taxon>
        <taxon>Dikarya</taxon>
        <taxon>Ascomycota</taxon>
        <taxon>Pezizomycotina</taxon>
        <taxon>Geoglossomycetes</taxon>
        <taxon>Geoglossales</taxon>
        <taxon>Geoglossaceae</taxon>
        <taxon>Trichoglossum</taxon>
    </lineage>
</organism>
<protein>
    <submittedName>
        <fullName evidence="2">Uncharacterized protein</fullName>
    </submittedName>
</protein>
<evidence type="ECO:0000256" key="1">
    <source>
        <dbReference type="SAM" id="MobiDB-lite"/>
    </source>
</evidence>
<proteinExistence type="predicted"/>
<gene>
    <name evidence="2" type="ORF">GP486_008766</name>
</gene>
<feature type="compositionally biased region" description="Low complexity" evidence="1">
    <location>
        <begin position="1"/>
        <end position="14"/>
    </location>
</feature>
<dbReference type="EMBL" id="JAGHQM010003952">
    <property type="protein sequence ID" value="KAH0538576.1"/>
    <property type="molecule type" value="Genomic_DNA"/>
</dbReference>
<accession>A0A9P8L225</accession>
<reference evidence="2" key="1">
    <citation type="submission" date="2021-03" db="EMBL/GenBank/DDBJ databases">
        <title>Comparative genomics and phylogenomic investigation of the class Geoglossomycetes provide insights into ecological specialization and systematics.</title>
        <authorList>
            <person name="Melie T."/>
            <person name="Pirro S."/>
            <person name="Miller A.N."/>
            <person name="Quandt A."/>
        </authorList>
    </citation>
    <scope>NUCLEOTIDE SEQUENCE</scope>
    <source>
        <strain evidence="2">CAQ_001_2017</strain>
    </source>
</reference>
<feature type="compositionally biased region" description="Acidic residues" evidence="1">
    <location>
        <begin position="17"/>
        <end position="29"/>
    </location>
</feature>
<feature type="non-terminal residue" evidence="2">
    <location>
        <position position="58"/>
    </location>
</feature>
<feature type="region of interest" description="Disordered" evidence="1">
    <location>
        <begin position="1"/>
        <end position="58"/>
    </location>
</feature>
<comment type="caution">
    <text evidence="2">The sequence shown here is derived from an EMBL/GenBank/DDBJ whole genome shotgun (WGS) entry which is preliminary data.</text>
</comment>
<name>A0A9P8L225_9PEZI</name>
<dbReference type="AlphaFoldDB" id="A0A9P8L225"/>